<evidence type="ECO:0000313" key="3">
    <source>
        <dbReference type="Proteomes" id="UP000298416"/>
    </source>
</evidence>
<sequence>MHHCLYDVTGSDVTALQLRTMIRLKLITVLEQEQDLTGQRPGKVRRGAPLLLRPVRRAGRRTRGGEPGAPHGRAAAARLVSAGLPGREPGHPGEPPARDVPVAGVHHDGGEWVLEARVEGFVIVDGVRMAAVRLARSRLDGCDWVWM</sequence>
<gene>
    <name evidence="2" type="ORF">SASPL_124450</name>
</gene>
<name>A0A8X8XQY8_SALSN</name>
<feature type="region of interest" description="Disordered" evidence="1">
    <location>
        <begin position="79"/>
        <end position="98"/>
    </location>
</feature>
<evidence type="ECO:0000256" key="1">
    <source>
        <dbReference type="SAM" id="MobiDB-lite"/>
    </source>
</evidence>
<evidence type="ECO:0000313" key="2">
    <source>
        <dbReference type="EMBL" id="KAG6417009.1"/>
    </source>
</evidence>
<reference evidence="2" key="1">
    <citation type="submission" date="2018-01" db="EMBL/GenBank/DDBJ databases">
        <authorList>
            <person name="Mao J.F."/>
        </authorList>
    </citation>
    <scope>NUCLEOTIDE SEQUENCE</scope>
    <source>
        <strain evidence="2">Huo1</strain>
        <tissue evidence="2">Leaf</tissue>
    </source>
</reference>
<dbReference type="Proteomes" id="UP000298416">
    <property type="component" value="Unassembled WGS sequence"/>
</dbReference>
<organism evidence="2">
    <name type="scientific">Salvia splendens</name>
    <name type="common">Scarlet sage</name>
    <dbReference type="NCBI Taxonomy" id="180675"/>
    <lineage>
        <taxon>Eukaryota</taxon>
        <taxon>Viridiplantae</taxon>
        <taxon>Streptophyta</taxon>
        <taxon>Embryophyta</taxon>
        <taxon>Tracheophyta</taxon>
        <taxon>Spermatophyta</taxon>
        <taxon>Magnoliopsida</taxon>
        <taxon>eudicotyledons</taxon>
        <taxon>Gunneridae</taxon>
        <taxon>Pentapetalae</taxon>
        <taxon>asterids</taxon>
        <taxon>lamiids</taxon>
        <taxon>Lamiales</taxon>
        <taxon>Lamiaceae</taxon>
        <taxon>Nepetoideae</taxon>
        <taxon>Mentheae</taxon>
        <taxon>Salviinae</taxon>
        <taxon>Salvia</taxon>
        <taxon>Salvia subgen. Calosphace</taxon>
        <taxon>core Calosphace</taxon>
    </lineage>
</organism>
<dbReference type="EMBL" id="PNBA02000008">
    <property type="protein sequence ID" value="KAG6417009.1"/>
    <property type="molecule type" value="Genomic_DNA"/>
</dbReference>
<accession>A0A8X8XQY8</accession>
<comment type="caution">
    <text evidence="2">The sequence shown here is derived from an EMBL/GenBank/DDBJ whole genome shotgun (WGS) entry which is preliminary data.</text>
</comment>
<proteinExistence type="predicted"/>
<keyword evidence="3" id="KW-1185">Reference proteome</keyword>
<dbReference type="AlphaFoldDB" id="A0A8X8XQY8"/>
<protein>
    <submittedName>
        <fullName evidence="2">Uncharacterized protein</fullName>
    </submittedName>
</protein>
<reference evidence="2" key="2">
    <citation type="submission" date="2020-08" db="EMBL/GenBank/DDBJ databases">
        <title>Plant Genome Project.</title>
        <authorList>
            <person name="Zhang R.-G."/>
        </authorList>
    </citation>
    <scope>NUCLEOTIDE SEQUENCE</scope>
    <source>
        <strain evidence="2">Huo1</strain>
        <tissue evidence="2">Leaf</tissue>
    </source>
</reference>